<dbReference type="Pfam" id="PF02882">
    <property type="entry name" value="THF_DHG_CYH_C"/>
    <property type="match status" value="1"/>
</dbReference>
<comment type="similarity">
    <text evidence="13">Belongs to the tetrahydrofolate dehydrogenase/cyclohydrolase family.</text>
</comment>
<organism evidence="16 17">
    <name type="scientific">Thiohalobacter thiocyanaticus</name>
    <dbReference type="NCBI Taxonomy" id="585455"/>
    <lineage>
        <taxon>Bacteria</taxon>
        <taxon>Pseudomonadati</taxon>
        <taxon>Pseudomonadota</taxon>
        <taxon>Gammaproteobacteria</taxon>
        <taxon>Thiohalobacterales</taxon>
        <taxon>Thiohalobacteraceae</taxon>
        <taxon>Thiohalobacter</taxon>
    </lineage>
</organism>
<dbReference type="GO" id="GO:0000105">
    <property type="term" value="P:L-histidine biosynthetic process"/>
    <property type="evidence" value="ECO:0007669"/>
    <property type="project" value="UniProtKB-KW"/>
</dbReference>
<evidence type="ECO:0000256" key="12">
    <source>
        <dbReference type="ARBA" id="ARBA00036357"/>
    </source>
</evidence>
<evidence type="ECO:0000256" key="6">
    <source>
        <dbReference type="ARBA" id="ARBA00022801"/>
    </source>
</evidence>
<keyword evidence="4 13" id="KW-0028">Amino-acid biosynthesis</keyword>
<keyword evidence="10 13" id="KW-0486">Methionine biosynthesis</keyword>
<gene>
    <name evidence="13" type="primary">folD</name>
    <name evidence="16" type="ORF">FOKN1_1577</name>
</gene>
<comment type="catalytic activity">
    <reaction evidence="12 13">
        <text>(6R)-5,10-methenyltetrahydrofolate + H2O = (6R)-10-formyltetrahydrofolate + H(+)</text>
        <dbReference type="Rhea" id="RHEA:23700"/>
        <dbReference type="ChEBI" id="CHEBI:15377"/>
        <dbReference type="ChEBI" id="CHEBI:15378"/>
        <dbReference type="ChEBI" id="CHEBI:57455"/>
        <dbReference type="ChEBI" id="CHEBI:195366"/>
        <dbReference type="EC" id="3.5.4.9"/>
    </reaction>
</comment>
<evidence type="ECO:0000256" key="1">
    <source>
        <dbReference type="ARBA" id="ARBA00004777"/>
    </source>
</evidence>
<proteinExistence type="inferred from homology"/>
<dbReference type="UniPathway" id="UPA00193"/>
<reference evidence="16 17" key="1">
    <citation type="submission" date="2017-05" db="EMBL/GenBank/DDBJ databases">
        <title>Thiocyanate degradation by Thiohalobacter thiocyanaticus FOKN1.</title>
        <authorList>
            <person name="Oshiki M."/>
            <person name="Fukushima T."/>
            <person name="Kawano S."/>
            <person name="Nakagawa J."/>
        </authorList>
    </citation>
    <scope>NUCLEOTIDE SEQUENCE [LARGE SCALE GENOMIC DNA]</scope>
    <source>
        <strain evidence="16 17">FOKN1</strain>
    </source>
</reference>
<evidence type="ECO:0000256" key="4">
    <source>
        <dbReference type="ARBA" id="ARBA00022605"/>
    </source>
</evidence>
<keyword evidence="5 13" id="KW-0658">Purine biosynthesis</keyword>
<dbReference type="InterPro" id="IPR020630">
    <property type="entry name" value="THF_DH/CycHdrlase_cat_dom"/>
</dbReference>
<comment type="pathway">
    <text evidence="1 13">One-carbon metabolism; tetrahydrofolate interconversion.</text>
</comment>
<comment type="caution">
    <text evidence="13">Lacks conserved residue(s) required for the propagation of feature annotation.</text>
</comment>
<keyword evidence="6 13" id="KW-0378">Hydrolase</keyword>
<dbReference type="Gene3D" id="3.40.50.720">
    <property type="entry name" value="NAD(P)-binding Rossmann-like Domain"/>
    <property type="match status" value="1"/>
</dbReference>
<dbReference type="FunFam" id="3.40.50.720:FF:000006">
    <property type="entry name" value="Bifunctional protein FolD"/>
    <property type="match status" value="1"/>
</dbReference>
<accession>A0A1Z4VRD0</accession>
<keyword evidence="3 13" id="KW-0554">One-carbon metabolism</keyword>
<keyword evidence="7 13" id="KW-0521">NADP</keyword>
<evidence type="ECO:0000256" key="9">
    <source>
        <dbReference type="ARBA" id="ARBA00023102"/>
    </source>
</evidence>
<evidence type="ECO:0000256" key="7">
    <source>
        <dbReference type="ARBA" id="ARBA00022857"/>
    </source>
</evidence>
<dbReference type="GO" id="GO:0005829">
    <property type="term" value="C:cytosol"/>
    <property type="evidence" value="ECO:0007669"/>
    <property type="project" value="TreeGrafter"/>
</dbReference>
<dbReference type="InterPro" id="IPR046346">
    <property type="entry name" value="Aminoacid_DH-like_N_sf"/>
</dbReference>
<dbReference type="NCBIfam" id="NF010783">
    <property type="entry name" value="PRK14186.1"/>
    <property type="match status" value="1"/>
</dbReference>
<evidence type="ECO:0000256" key="5">
    <source>
        <dbReference type="ARBA" id="ARBA00022755"/>
    </source>
</evidence>
<evidence type="ECO:0000256" key="13">
    <source>
        <dbReference type="HAMAP-Rule" id="MF_01576"/>
    </source>
</evidence>
<evidence type="ECO:0000259" key="14">
    <source>
        <dbReference type="Pfam" id="PF00763"/>
    </source>
</evidence>
<dbReference type="PRINTS" id="PR00085">
    <property type="entry name" value="THFDHDRGNASE"/>
</dbReference>
<evidence type="ECO:0000259" key="15">
    <source>
        <dbReference type="Pfam" id="PF02882"/>
    </source>
</evidence>
<dbReference type="Pfam" id="PF00763">
    <property type="entry name" value="THF_DHG_CYH"/>
    <property type="match status" value="1"/>
</dbReference>
<comment type="function">
    <text evidence="13">Catalyzes the oxidation of 5,10-methylenetetrahydrofolate to 5,10-methenyltetrahydrofolate and then the hydrolysis of 5,10-methenyltetrahydrofolate to 10-formyltetrahydrofolate.</text>
</comment>
<keyword evidence="11 13" id="KW-0511">Multifunctional enzyme</keyword>
<evidence type="ECO:0000256" key="3">
    <source>
        <dbReference type="ARBA" id="ARBA00022563"/>
    </source>
</evidence>
<feature type="domain" description="Tetrahydrofolate dehydrogenase/cyclohydrolase catalytic" evidence="14">
    <location>
        <begin position="19"/>
        <end position="134"/>
    </location>
</feature>
<dbReference type="GO" id="GO:0004488">
    <property type="term" value="F:methylenetetrahydrofolate dehydrogenase (NADP+) activity"/>
    <property type="evidence" value="ECO:0007669"/>
    <property type="project" value="UniProtKB-UniRule"/>
</dbReference>
<feature type="domain" description="Tetrahydrofolate dehydrogenase/cyclohydrolase NAD(P)-binding" evidence="15">
    <location>
        <begin position="153"/>
        <end position="294"/>
    </location>
</feature>
<dbReference type="InterPro" id="IPR020631">
    <property type="entry name" value="THF_DH/CycHdrlase_NAD-bd_dom"/>
</dbReference>
<dbReference type="Proteomes" id="UP000218765">
    <property type="component" value="Chromosome"/>
</dbReference>
<dbReference type="PROSITE" id="PS00766">
    <property type="entry name" value="THF_DHG_CYH_1"/>
    <property type="match status" value="1"/>
</dbReference>
<feature type="binding site" evidence="13">
    <location>
        <position position="245"/>
    </location>
    <ligand>
        <name>NADP(+)</name>
        <dbReference type="ChEBI" id="CHEBI:58349"/>
    </ligand>
</feature>
<evidence type="ECO:0000256" key="2">
    <source>
        <dbReference type="ARBA" id="ARBA00011738"/>
    </source>
</evidence>
<dbReference type="Gene3D" id="3.40.50.10860">
    <property type="entry name" value="Leucine Dehydrogenase, chain A, domain 1"/>
    <property type="match status" value="1"/>
</dbReference>
<dbReference type="FunFam" id="3.40.50.10860:FF:000001">
    <property type="entry name" value="Bifunctional protein FolD"/>
    <property type="match status" value="1"/>
</dbReference>
<dbReference type="InterPro" id="IPR036291">
    <property type="entry name" value="NAD(P)-bd_dom_sf"/>
</dbReference>
<dbReference type="HAMAP" id="MF_01576">
    <property type="entry name" value="THF_DHG_CYH"/>
    <property type="match status" value="1"/>
</dbReference>
<dbReference type="EMBL" id="AP018052">
    <property type="protein sequence ID" value="BAZ93972.1"/>
    <property type="molecule type" value="Genomic_DNA"/>
</dbReference>
<protein>
    <recommendedName>
        <fullName evidence="13">Bifunctional protein FolD</fullName>
    </recommendedName>
    <domain>
        <recommendedName>
            <fullName evidence="13">Methylenetetrahydrofolate dehydrogenase</fullName>
            <ecNumber evidence="13">1.5.1.5</ecNumber>
        </recommendedName>
    </domain>
    <domain>
        <recommendedName>
            <fullName evidence="13">Methenyltetrahydrofolate cyclohydrolase</fullName>
            <ecNumber evidence="13">3.5.4.9</ecNumber>
        </recommendedName>
    </domain>
</protein>
<comment type="catalytic activity">
    <reaction evidence="13">
        <text>(6R)-5,10-methylene-5,6,7,8-tetrahydrofolate + NADP(+) = (6R)-5,10-methenyltetrahydrofolate + NADPH</text>
        <dbReference type="Rhea" id="RHEA:22812"/>
        <dbReference type="ChEBI" id="CHEBI:15636"/>
        <dbReference type="ChEBI" id="CHEBI:57455"/>
        <dbReference type="ChEBI" id="CHEBI:57783"/>
        <dbReference type="ChEBI" id="CHEBI:58349"/>
        <dbReference type="EC" id="1.5.1.5"/>
    </reaction>
</comment>
<dbReference type="EC" id="1.5.1.5" evidence="13"/>
<dbReference type="AlphaFoldDB" id="A0A1Z4VRD0"/>
<evidence type="ECO:0000256" key="10">
    <source>
        <dbReference type="ARBA" id="ARBA00023167"/>
    </source>
</evidence>
<dbReference type="InterPro" id="IPR000672">
    <property type="entry name" value="THF_DH/CycHdrlase"/>
</dbReference>
<dbReference type="PROSITE" id="PS00767">
    <property type="entry name" value="THF_DHG_CYH_2"/>
    <property type="match status" value="1"/>
</dbReference>
<dbReference type="GO" id="GO:0035999">
    <property type="term" value="P:tetrahydrofolate interconversion"/>
    <property type="evidence" value="ECO:0007669"/>
    <property type="project" value="UniProtKB-UniRule"/>
</dbReference>
<keyword evidence="8 13" id="KW-0560">Oxidoreductase</keyword>
<dbReference type="CDD" id="cd01080">
    <property type="entry name" value="NAD_bind_m-THF_DH_Cyclohyd"/>
    <property type="match status" value="1"/>
</dbReference>
<comment type="subunit">
    <text evidence="2 13">Homodimer.</text>
</comment>
<dbReference type="EC" id="3.5.4.9" evidence="13"/>
<name>A0A1Z4VRD0_9GAMM</name>
<keyword evidence="17" id="KW-1185">Reference proteome</keyword>
<dbReference type="InterPro" id="IPR020867">
    <property type="entry name" value="THF_DH/CycHdrlase_CS"/>
</dbReference>
<dbReference type="SUPFAM" id="SSF53223">
    <property type="entry name" value="Aminoacid dehydrogenase-like, N-terminal domain"/>
    <property type="match status" value="1"/>
</dbReference>
<dbReference type="GO" id="GO:0004477">
    <property type="term" value="F:methenyltetrahydrofolate cyclohydrolase activity"/>
    <property type="evidence" value="ECO:0007669"/>
    <property type="project" value="UniProtKB-UniRule"/>
</dbReference>
<evidence type="ECO:0000313" key="17">
    <source>
        <dbReference type="Proteomes" id="UP000218765"/>
    </source>
</evidence>
<dbReference type="SUPFAM" id="SSF51735">
    <property type="entry name" value="NAD(P)-binding Rossmann-fold domains"/>
    <property type="match status" value="1"/>
</dbReference>
<dbReference type="PANTHER" id="PTHR48099:SF5">
    <property type="entry name" value="C-1-TETRAHYDROFOLATE SYNTHASE, CYTOPLASMIC"/>
    <property type="match status" value="1"/>
</dbReference>
<sequence>MPGFPGWLNKDTPMAAQLIDGKAIAASVRGDIKSRIDARLAAGKRRPGLAVVLVGTDPASQVYVRNKRRACEEAGVLSQGHDLPESTTEAELLALIDRLNADPEIDGILVQLPLPPHIDTETVVERIRPDKDVDGFHPYNLGRLALRIPIMRPCTPYGVMTLLREINEGFYGRRAVVVGASNHVGRPMGLELLLAGCTVTTCHRFTQHLDWHVGQADILVVAVGKPGLVQGEWIKPGATVIDVGINRTEDGKLIGDVTFDAACERAAWITPVPGGVGPMTVATLLQNTLLAAERFHDSD</sequence>
<evidence type="ECO:0000256" key="11">
    <source>
        <dbReference type="ARBA" id="ARBA00023268"/>
    </source>
</evidence>
<evidence type="ECO:0000256" key="8">
    <source>
        <dbReference type="ARBA" id="ARBA00023002"/>
    </source>
</evidence>
<dbReference type="PANTHER" id="PTHR48099">
    <property type="entry name" value="C-1-TETRAHYDROFOLATE SYNTHASE, CYTOPLASMIC-RELATED"/>
    <property type="match status" value="1"/>
</dbReference>
<evidence type="ECO:0000313" key="16">
    <source>
        <dbReference type="EMBL" id="BAZ93972.1"/>
    </source>
</evidence>
<keyword evidence="9 13" id="KW-0368">Histidine biosynthesis</keyword>
<feature type="binding site" evidence="13">
    <location>
        <begin position="179"/>
        <end position="181"/>
    </location>
    <ligand>
        <name>NADP(+)</name>
        <dbReference type="ChEBI" id="CHEBI:58349"/>
    </ligand>
</feature>
<dbReference type="KEGG" id="ttc:FOKN1_1577"/>
<dbReference type="GO" id="GO:0009086">
    <property type="term" value="P:methionine biosynthetic process"/>
    <property type="evidence" value="ECO:0007669"/>
    <property type="project" value="UniProtKB-KW"/>
</dbReference>
<dbReference type="NCBIfam" id="NF008058">
    <property type="entry name" value="PRK10792.1"/>
    <property type="match status" value="1"/>
</dbReference>
<dbReference type="GO" id="GO:0006164">
    <property type="term" value="P:purine nucleotide biosynthetic process"/>
    <property type="evidence" value="ECO:0007669"/>
    <property type="project" value="UniProtKB-KW"/>
</dbReference>